<name>A0A1G2TVB2_9BACT</name>
<accession>A0A1G2TVB2</accession>
<protein>
    <recommendedName>
        <fullName evidence="1">Lipid/polyisoprenoid-binding YceI-like domain-containing protein</fullName>
    </recommendedName>
</protein>
<gene>
    <name evidence="2" type="ORF">A3A90_00210</name>
</gene>
<dbReference type="InterPro" id="IPR007372">
    <property type="entry name" value="Lipid/polyisoprenoid-bd_YceI"/>
</dbReference>
<dbReference type="SMART" id="SM00867">
    <property type="entry name" value="YceI"/>
    <property type="match status" value="1"/>
</dbReference>
<dbReference type="EMBL" id="MHWA01000018">
    <property type="protein sequence ID" value="OHB01258.1"/>
    <property type="molecule type" value="Genomic_DNA"/>
</dbReference>
<proteinExistence type="predicted"/>
<evidence type="ECO:0000313" key="3">
    <source>
        <dbReference type="Proteomes" id="UP000178404"/>
    </source>
</evidence>
<dbReference type="AlphaFoldDB" id="A0A1G2TVB2"/>
<evidence type="ECO:0000259" key="1">
    <source>
        <dbReference type="SMART" id="SM00867"/>
    </source>
</evidence>
<dbReference type="PANTHER" id="PTHR34406">
    <property type="entry name" value="PROTEIN YCEI"/>
    <property type="match status" value="1"/>
</dbReference>
<organism evidence="2 3">
    <name type="scientific">Candidatus Zambryskibacteria bacterium RIFCSPLOWO2_01_FULL_35_19</name>
    <dbReference type="NCBI Taxonomy" id="1802757"/>
    <lineage>
        <taxon>Bacteria</taxon>
        <taxon>Candidatus Zambryskiibacteriota</taxon>
    </lineage>
</organism>
<dbReference type="Proteomes" id="UP000178404">
    <property type="component" value="Unassembled WGS sequence"/>
</dbReference>
<dbReference type="Pfam" id="PF04264">
    <property type="entry name" value="YceI"/>
    <property type="match status" value="1"/>
</dbReference>
<feature type="domain" description="Lipid/polyisoprenoid-binding YceI-like" evidence="1">
    <location>
        <begin position="46"/>
        <end position="217"/>
    </location>
</feature>
<comment type="caution">
    <text evidence="2">The sequence shown here is derived from an EMBL/GenBank/DDBJ whole genome shotgun (WGS) entry which is preliminary data.</text>
</comment>
<dbReference type="SUPFAM" id="SSF101874">
    <property type="entry name" value="YceI-like"/>
    <property type="match status" value="1"/>
</dbReference>
<dbReference type="InterPro" id="IPR036761">
    <property type="entry name" value="TTHA0802/YceI-like_sf"/>
</dbReference>
<dbReference type="Gene3D" id="2.40.128.110">
    <property type="entry name" value="Lipid/polyisoprenoid-binding, YceI-like"/>
    <property type="match status" value="1"/>
</dbReference>
<evidence type="ECO:0000313" key="2">
    <source>
        <dbReference type="EMBL" id="OHB01258.1"/>
    </source>
</evidence>
<sequence>MKNSYIIAGTVVLIVILGFIFANKDVEAPIENLEENISSVTFSDGLYELNISSSTLSWSGSYLKGITEEGTVNITSGNLIVSENMVKEGNFLIDMNSIKSIPHKDKLVEHLKSEDFFDVAKFPTADFVLKGIISSNENSSEVKPSIINGDLTVKGITRPISFFATITGDENNLYARASFSINRTDWDIRYNSQTFFGDLGDKIINDIVTIKLDLNAQKMIQ</sequence>
<dbReference type="PANTHER" id="PTHR34406:SF1">
    <property type="entry name" value="PROTEIN YCEI"/>
    <property type="match status" value="1"/>
</dbReference>
<reference evidence="2 3" key="1">
    <citation type="journal article" date="2016" name="Nat. Commun.">
        <title>Thousands of microbial genomes shed light on interconnected biogeochemical processes in an aquifer system.</title>
        <authorList>
            <person name="Anantharaman K."/>
            <person name="Brown C.T."/>
            <person name="Hug L.A."/>
            <person name="Sharon I."/>
            <person name="Castelle C.J."/>
            <person name="Probst A.J."/>
            <person name="Thomas B.C."/>
            <person name="Singh A."/>
            <person name="Wilkins M.J."/>
            <person name="Karaoz U."/>
            <person name="Brodie E.L."/>
            <person name="Williams K.H."/>
            <person name="Hubbard S.S."/>
            <person name="Banfield J.F."/>
        </authorList>
    </citation>
    <scope>NUCLEOTIDE SEQUENCE [LARGE SCALE GENOMIC DNA]</scope>
</reference>